<keyword evidence="3" id="KW-0560">Oxidoreductase</keyword>
<dbReference type="Gene3D" id="3.40.50.720">
    <property type="entry name" value="NAD(P)-binding Rossmann-like Domain"/>
    <property type="match status" value="1"/>
</dbReference>
<dbReference type="Pfam" id="PF02625">
    <property type="entry name" value="XdhC_CoxI"/>
    <property type="match status" value="1"/>
</dbReference>
<gene>
    <name evidence="3" type="ordered locus">Bsel_0578</name>
</gene>
<dbReference type="PANTHER" id="PTHR30388">
    <property type="entry name" value="ALDEHYDE OXIDOREDUCTASE MOLYBDENUM COFACTOR ASSEMBLY PROTEIN"/>
    <property type="match status" value="1"/>
</dbReference>
<dbReference type="HOGENOM" id="CLU_041115_1_1_9"/>
<dbReference type="PANTHER" id="PTHR30388:SF6">
    <property type="entry name" value="XANTHINE DEHYDROGENASE SUBUNIT A-RELATED"/>
    <property type="match status" value="1"/>
</dbReference>
<dbReference type="RefSeq" id="WP_013171543.1">
    <property type="nucleotide sequence ID" value="NC_014219.1"/>
</dbReference>
<evidence type="ECO:0000313" key="4">
    <source>
        <dbReference type="Proteomes" id="UP000000271"/>
    </source>
</evidence>
<dbReference type="InterPro" id="IPR003777">
    <property type="entry name" value="XdhC_CoxI"/>
</dbReference>
<evidence type="ECO:0000259" key="1">
    <source>
        <dbReference type="Pfam" id="PF02625"/>
    </source>
</evidence>
<feature type="domain" description="XdhC- CoxI" evidence="1">
    <location>
        <begin position="17"/>
        <end position="79"/>
    </location>
</feature>
<dbReference type="AlphaFoldDB" id="D6XY41"/>
<evidence type="ECO:0000259" key="2">
    <source>
        <dbReference type="Pfam" id="PF13478"/>
    </source>
</evidence>
<reference evidence="3" key="1">
    <citation type="submission" date="2009-10" db="EMBL/GenBank/DDBJ databases">
        <title>Complete sequence of Bacillus selenitireducens MLS10.</title>
        <authorList>
            <consortium name="US DOE Joint Genome Institute"/>
            <person name="Lucas S."/>
            <person name="Copeland A."/>
            <person name="Lapidus A."/>
            <person name="Glavina del Rio T."/>
            <person name="Dalin E."/>
            <person name="Tice H."/>
            <person name="Bruce D."/>
            <person name="Goodwin L."/>
            <person name="Pitluck S."/>
            <person name="Sims D."/>
            <person name="Brettin T."/>
            <person name="Detter J.C."/>
            <person name="Han C."/>
            <person name="Larimer F."/>
            <person name="Land M."/>
            <person name="Hauser L."/>
            <person name="Kyrpides N."/>
            <person name="Ovchinnikova G."/>
            <person name="Stolz J."/>
        </authorList>
    </citation>
    <scope>NUCLEOTIDE SEQUENCE [LARGE SCALE GENOMIC DNA]</scope>
    <source>
        <strain evidence="3">MLS10</strain>
    </source>
</reference>
<dbReference type="Pfam" id="PF13478">
    <property type="entry name" value="XdhC_C"/>
    <property type="match status" value="1"/>
</dbReference>
<dbReference type="EC" id="1.17.1.4" evidence="3"/>
<proteinExistence type="predicted"/>
<dbReference type="eggNOG" id="COG1975">
    <property type="taxonomic scope" value="Bacteria"/>
</dbReference>
<feature type="domain" description="XdhC Rossmann" evidence="2">
    <location>
        <begin position="193"/>
        <end position="330"/>
    </location>
</feature>
<dbReference type="InterPro" id="IPR027051">
    <property type="entry name" value="XdhC_Rossmann_dom"/>
</dbReference>
<dbReference type="KEGG" id="bse:Bsel_0578"/>
<keyword evidence="4" id="KW-1185">Reference proteome</keyword>
<dbReference type="GO" id="GO:0004854">
    <property type="term" value="F:xanthine dehydrogenase activity"/>
    <property type="evidence" value="ECO:0007669"/>
    <property type="project" value="UniProtKB-EC"/>
</dbReference>
<dbReference type="InterPro" id="IPR052698">
    <property type="entry name" value="MoCofactor_Util/Proc"/>
</dbReference>
<accession>D6XY41</accession>
<dbReference type="Proteomes" id="UP000000271">
    <property type="component" value="Chromosome"/>
</dbReference>
<protein>
    <submittedName>
        <fullName evidence="3">Xanthine dehydrogenase</fullName>
        <ecNumber evidence="3">1.17.1.4</ecNumber>
    </submittedName>
</protein>
<organism evidence="3 4">
    <name type="scientific">Bacillus selenitireducens (strain ATCC 700615 / DSM 15326 / MLS10)</name>
    <dbReference type="NCBI Taxonomy" id="439292"/>
    <lineage>
        <taxon>Bacteria</taxon>
        <taxon>Bacillati</taxon>
        <taxon>Bacillota</taxon>
        <taxon>Bacilli</taxon>
        <taxon>Bacillales</taxon>
        <taxon>Bacillaceae</taxon>
        <taxon>Salisediminibacterium</taxon>
    </lineage>
</organism>
<dbReference type="EMBL" id="CP001791">
    <property type="protein sequence ID" value="ADH98114.1"/>
    <property type="molecule type" value="Genomic_DNA"/>
</dbReference>
<evidence type="ECO:0000313" key="3">
    <source>
        <dbReference type="EMBL" id="ADH98114.1"/>
    </source>
</evidence>
<name>D6XY41_BACIE</name>
<sequence length="347" mass="38444">MSEQHRLLDWLVTSGETKALVASVIHVEGSAYRHQGAQMIIGESGRMTGMISGGCLEEDLRIHAFQCMKEMKTAVVDYDMRAEDDLGWGKGAGCNGKVYVSLNPLDLTDSGTDRRLASALERIGRGETLYRVTALDEHAGPPMFVKEDGTPLSERDDALKPALIREKDGPAVQVSHGDKGRILVERITPKTRVYVFGAGIDAEPVVRQLAALDFDVIVTDTVRERLDRTLFPDASGFRWLSPDDFFQCEEIREGSFALVMTHRFQDDQVLLRGLVERREQFAYAGILGPRRRTRRLVAGGQIPDWLHSPVGLDIGADGAEEIAVSIAAELIRVRRNQAQTKSEQAVM</sequence>
<dbReference type="STRING" id="439292.Bsel_0578"/>